<dbReference type="EMBL" id="MLJW01000073">
    <property type="protein sequence ID" value="OIR02571.1"/>
    <property type="molecule type" value="Genomic_DNA"/>
</dbReference>
<evidence type="ECO:0008006" key="2">
    <source>
        <dbReference type="Google" id="ProtNLM"/>
    </source>
</evidence>
<organism evidence="1">
    <name type="scientific">mine drainage metagenome</name>
    <dbReference type="NCBI Taxonomy" id="410659"/>
    <lineage>
        <taxon>unclassified sequences</taxon>
        <taxon>metagenomes</taxon>
        <taxon>ecological metagenomes</taxon>
    </lineage>
</organism>
<dbReference type="Pfam" id="PF06676">
    <property type="entry name" value="DUF1178"/>
    <property type="match status" value="2"/>
</dbReference>
<gene>
    <name evidence="1" type="ORF">GALL_152840</name>
</gene>
<protein>
    <recommendedName>
        <fullName evidence="2">Protein containing DUF1178</fullName>
    </recommendedName>
</protein>
<comment type="caution">
    <text evidence="1">The sequence shown here is derived from an EMBL/GenBank/DDBJ whole genome shotgun (WGS) entry which is preliminary data.</text>
</comment>
<dbReference type="InterPro" id="IPR009562">
    <property type="entry name" value="DUF1178"/>
</dbReference>
<dbReference type="PIRSF" id="PIRSF032131">
    <property type="entry name" value="UCP032131"/>
    <property type="match status" value="1"/>
</dbReference>
<sequence length="132" mass="14494">MTSMIVLNLSCGKRHQFEGWFASTEEFHRQVDTRLISCPTCGDVGITRLPSGPHVRRAVAAEPARSEHDAIAELAKNCDNVGAQFPEEARKIHYQEIPARSIRGIATVSEVKALIEEGIAVLPLPPAKDEVH</sequence>
<dbReference type="AlphaFoldDB" id="A0A1J5S3H2"/>
<name>A0A1J5S3H2_9ZZZZ</name>
<proteinExistence type="predicted"/>
<evidence type="ECO:0000313" key="1">
    <source>
        <dbReference type="EMBL" id="OIR02571.1"/>
    </source>
</evidence>
<accession>A0A1J5S3H2</accession>
<reference evidence="1" key="1">
    <citation type="submission" date="2016-10" db="EMBL/GenBank/DDBJ databases">
        <title>Sequence of Gallionella enrichment culture.</title>
        <authorList>
            <person name="Poehlein A."/>
            <person name="Muehling M."/>
            <person name="Daniel R."/>
        </authorList>
    </citation>
    <scope>NUCLEOTIDE SEQUENCE</scope>
</reference>